<gene>
    <name evidence="1" type="ORF">P879_11689</name>
</gene>
<name>A0A8T0D575_9TREM</name>
<dbReference type="AlphaFoldDB" id="A0A8T0D575"/>
<accession>A0A8T0D575</accession>
<evidence type="ECO:0000313" key="2">
    <source>
        <dbReference type="Proteomes" id="UP000699462"/>
    </source>
</evidence>
<dbReference type="EMBL" id="JTDF01019160">
    <property type="protein sequence ID" value="KAF8562566.1"/>
    <property type="molecule type" value="Genomic_DNA"/>
</dbReference>
<protein>
    <submittedName>
        <fullName evidence="1">Uncharacterized protein</fullName>
    </submittedName>
</protein>
<comment type="caution">
    <text evidence="1">The sequence shown here is derived from an EMBL/GenBank/DDBJ whole genome shotgun (WGS) entry which is preliminary data.</text>
</comment>
<proteinExistence type="predicted"/>
<dbReference type="Proteomes" id="UP000699462">
    <property type="component" value="Unassembled WGS sequence"/>
</dbReference>
<organism evidence="1 2">
    <name type="scientific">Paragonimus westermani</name>
    <dbReference type="NCBI Taxonomy" id="34504"/>
    <lineage>
        <taxon>Eukaryota</taxon>
        <taxon>Metazoa</taxon>
        <taxon>Spiralia</taxon>
        <taxon>Lophotrochozoa</taxon>
        <taxon>Platyhelminthes</taxon>
        <taxon>Trematoda</taxon>
        <taxon>Digenea</taxon>
        <taxon>Plagiorchiida</taxon>
        <taxon>Troglotremata</taxon>
        <taxon>Troglotrematidae</taxon>
        <taxon>Paragonimus</taxon>
    </lineage>
</organism>
<evidence type="ECO:0000313" key="1">
    <source>
        <dbReference type="EMBL" id="KAF8562566.1"/>
    </source>
</evidence>
<keyword evidence="2" id="KW-1185">Reference proteome</keyword>
<sequence length="473" mass="53041">MHLYNLEFVDNETLLAYFLSDYIISLGFYTPQFTTTLDCGLHMVINPPLSLEDLDGESKFLTNTNAFQLHKLAAASAQQGKIGSWSLHFKTLPTGYSPILPPRTLVWREDEQTQHHDTLAVTTHKFGLTAVCLARAIEYLLHHFSTPDSRNYATEAVHKQLCASLLITCNEYIPSCLHELESCRDESFLSTLKTVIKHVMHVLPEDLTGDQVRSGTSDPRTTPPSAWSRNTILQMLDLRLNLMNITLQMHRNSKHCSGNSQPPAWSTIVAQARTALSWHSKHLCQLDTSDQSMDNTLMINDSIMFLRLVNRLVNLQAVNLDVLSLSGLTGVLKDISITHPVLKFLAEKLAGHPSLQDQDSPLVTVLQTLFCNILRLCHQIAKKQYPGTAHNKTECKFTTRRKGSRKIQIASSDITVASDLVTGIMESFDVLQLLQIECPQKFLTTLKLEGTNSVVSLCQILSDKTASLFFYFS</sequence>
<reference evidence="1 2" key="1">
    <citation type="submission" date="2019-07" db="EMBL/GenBank/DDBJ databases">
        <title>Annotation for the trematode Paragonimus westermani.</title>
        <authorList>
            <person name="Choi Y.-J."/>
        </authorList>
    </citation>
    <scope>NUCLEOTIDE SEQUENCE [LARGE SCALE GENOMIC DNA]</scope>
    <source>
        <strain evidence="1">180907_Pwestermani</strain>
    </source>
</reference>
<dbReference type="OrthoDB" id="419432at2759"/>